<dbReference type="Gene3D" id="3.50.50.60">
    <property type="entry name" value="FAD/NAD(P)-binding domain"/>
    <property type="match status" value="2"/>
</dbReference>
<dbReference type="FunFam" id="3.30.390.30:FF:000004">
    <property type="entry name" value="Thioredoxin reductase 1, cytoplasmic"/>
    <property type="match status" value="1"/>
</dbReference>
<keyword evidence="11" id="KW-1015">Disulfide bond</keyword>
<dbReference type="InterPro" id="IPR004099">
    <property type="entry name" value="Pyr_nucl-diS_OxRdtase_dimer"/>
</dbReference>
<evidence type="ECO:0000259" key="20">
    <source>
        <dbReference type="Pfam" id="PF07992"/>
    </source>
</evidence>
<evidence type="ECO:0000313" key="21">
    <source>
        <dbReference type="EMBL" id="OQR94644.1"/>
    </source>
</evidence>
<dbReference type="Gene3D" id="3.40.1790.10">
    <property type="entry name" value="Indigoidine synthase domain"/>
    <property type="match status" value="1"/>
</dbReference>
<dbReference type="Proteomes" id="UP000243217">
    <property type="component" value="Unassembled WGS sequence"/>
</dbReference>
<dbReference type="PANTHER" id="PTHR42909">
    <property type="entry name" value="ZGC:136858"/>
    <property type="match status" value="1"/>
</dbReference>
<evidence type="ECO:0000256" key="13">
    <source>
        <dbReference type="ARBA" id="ARBA00023239"/>
    </source>
</evidence>
<evidence type="ECO:0000256" key="11">
    <source>
        <dbReference type="ARBA" id="ARBA00023157"/>
    </source>
</evidence>
<evidence type="ECO:0000256" key="2">
    <source>
        <dbReference type="ARBA" id="ARBA00007532"/>
    </source>
</evidence>
<feature type="domain" description="Carbohydrate kinase PfkB" evidence="18">
    <location>
        <begin position="330"/>
        <end position="648"/>
    </location>
</feature>
<dbReference type="GO" id="GO:0004730">
    <property type="term" value="F:pseudouridylate synthase activity"/>
    <property type="evidence" value="ECO:0007669"/>
    <property type="project" value="InterPro"/>
</dbReference>
<sequence length="1300" mass="139465">MLRSVGHQCRQPWLVARRSLHDFKLSAEVHAALHENKPIVALESTIISHGMPFPQNYDMAVKVESLVRQNGAVPATIAILNGKICVGLGQEDLHTLASLGAKATKCSTRDIAAVVAAKGTGATTVSSTMRIAHAAGIQVFVTGGIGGVHRYCEETLDISTDLMELARTPVAVVCAGVKSILDIPKTLEFLETNAVPVVGYKTNDFPAFFTTTSGSKAHVRLNSPKECAQLIATSKGLSLPNGFVIAVPNPSPADSAIITQAIESGLEQAKENNIAGNAVTPFLLKRINELTGGKSLTSNIALVEHNAVIGSKIACALKDLKKVAPSSPSDVVVMGGTVLDIISRPNEQFVHGTSNIGNTKQTWGGVGRNIAECLHRLQVPTLLISNVGKDATGQSLIQQLQAIGMQTCGISMQDNHTTATYCAMLNADGNLEVAVADMAIAETMDSADLNEWTSKATKMLVFDGNLSAKTMTKLTTAAKNVPLIFFEPTSLEKACRVVHSNALQNVHVISPNQDELAGMARALIEDEGHAQWSTVDAGVQVLKGQKHLPLIDGILSDLLTVAKCMHVNEKKVVHILVTMGKEGVVVATTEPLSELPQDAVAYGTSTTPPLSIVYLPGTPKNVWNCTGAGDSFVGGTIYGILKGHDIVQNCCTKKLGFGSTNSSRIESKRFGLKIFTSELMFRAPFQFSHFRPWTSRGMSSISYHVVGWKACPYYERAASVATSMQHLFPGKVHATIHEHANKQSFVDWLAATDFASQFPNDSRPLNHFSSPFCYLEDANGAKFVGGCDDTLAYFRARTQSTTPPVKPSILHANDVDDGKQYDWDLIVIGGGSGGLAASKEAAKYGKKVLVLDYVKPSPQGSSWGLGGTCVNVGCIPKKLMHQSSVIGELLHKDAEAFGWNVSNATFDWSKLVASVQDHIHGLNFKYRVDLRDKKVKYENFLGTFKGAHTLTLTNEAKGKPPKDVTFRRAIIAVGGRPKQLDCPGGELAITSDDIFSREQAPGKTLVVGASYVALECAGFLKGQGFDVTVMVRSILLRGFDTDMAARIGTYMEEESGIAFIKGSVPTSIEQLPNGQLKVTHSHGEDVYDTVLNATGRYPDVKGLNLQSAGVALNPKSGRIQVSNEQTSVPHIYAIGDVIDAPELTPVAIQAGRLLAKRLYADSTATMNYQKVCTAVFTPVEYGCCGLSEDDAIESIGAENISVYHQNFTPLEWSLSADRAMSNECYCKLIVDRTQQDRVVGFHYLGPNAGEVTQAVGVAMRLNATYEDFVNTVGIHPTTAEIFTTLEITKESGLDASAAGC</sequence>
<dbReference type="OrthoDB" id="5956163at2759"/>
<dbReference type="GO" id="GO:0005737">
    <property type="term" value="C:cytoplasm"/>
    <property type="evidence" value="ECO:0007669"/>
    <property type="project" value="TreeGrafter"/>
</dbReference>
<keyword evidence="8 17" id="KW-0274">FAD</keyword>
<evidence type="ECO:0000256" key="5">
    <source>
        <dbReference type="ARBA" id="ARBA00022630"/>
    </source>
</evidence>
<proteinExistence type="inferred from homology"/>
<dbReference type="HAMAP" id="MF_01876">
    <property type="entry name" value="PsiMP_glycosidase"/>
    <property type="match status" value="1"/>
</dbReference>
<evidence type="ECO:0000259" key="18">
    <source>
        <dbReference type="Pfam" id="PF00294"/>
    </source>
</evidence>
<dbReference type="InterPro" id="IPR007342">
    <property type="entry name" value="PsuG"/>
</dbReference>
<dbReference type="Pfam" id="PF07992">
    <property type="entry name" value="Pyr_redox_2"/>
    <property type="match status" value="1"/>
</dbReference>
<keyword evidence="10 17" id="KW-0560">Oxidoreductase</keyword>
<dbReference type="PRINTS" id="PR00368">
    <property type="entry name" value="FADPNR"/>
</dbReference>
<dbReference type="GO" id="GO:0004791">
    <property type="term" value="F:thioredoxin-disulfide reductase (NADPH) activity"/>
    <property type="evidence" value="ECO:0007669"/>
    <property type="project" value="UniProtKB-EC"/>
</dbReference>
<dbReference type="EMBL" id="JNBS01002173">
    <property type="protein sequence ID" value="OQR94644.1"/>
    <property type="molecule type" value="Genomic_DNA"/>
</dbReference>
<evidence type="ECO:0000256" key="8">
    <source>
        <dbReference type="ARBA" id="ARBA00022827"/>
    </source>
</evidence>
<gene>
    <name evidence="21" type="ORF">THRCLA_08135</name>
</gene>
<keyword evidence="13" id="KW-0456">Lyase</keyword>
<dbReference type="InterPro" id="IPR036188">
    <property type="entry name" value="FAD/NAD-bd_sf"/>
</dbReference>
<dbReference type="NCBIfam" id="TIGR01438">
    <property type="entry name" value="TGR"/>
    <property type="match status" value="1"/>
</dbReference>
<keyword evidence="12" id="KW-0464">Manganese</keyword>
<evidence type="ECO:0000256" key="14">
    <source>
        <dbReference type="ARBA" id="ARBA00023284"/>
    </source>
</evidence>
<dbReference type="PRINTS" id="PR00411">
    <property type="entry name" value="PNDRDTASEI"/>
</dbReference>
<dbReference type="InterPro" id="IPR023753">
    <property type="entry name" value="FAD/NAD-binding_dom"/>
</dbReference>
<dbReference type="InterPro" id="IPR016156">
    <property type="entry name" value="FAD/NAD-linked_Rdtase_dimer_sf"/>
</dbReference>
<evidence type="ECO:0000256" key="16">
    <source>
        <dbReference type="ARBA" id="ARBA00053237"/>
    </source>
</evidence>
<keyword evidence="9" id="KW-0521">NADP</keyword>
<dbReference type="FunFam" id="3.50.50.60:FF:000190">
    <property type="entry name" value="Thioredoxin reductase"/>
    <property type="match status" value="1"/>
</dbReference>
<evidence type="ECO:0000256" key="3">
    <source>
        <dbReference type="ARBA" id="ARBA00012610"/>
    </source>
</evidence>
<protein>
    <recommendedName>
        <fullName evidence="4">Thioredoxin reductase</fullName>
        <ecNumber evidence="3">1.8.1.9</ecNumber>
    </recommendedName>
</protein>
<evidence type="ECO:0000256" key="9">
    <source>
        <dbReference type="ARBA" id="ARBA00022857"/>
    </source>
</evidence>
<keyword evidence="14 17" id="KW-0676">Redox-active center</keyword>
<reference evidence="21 22" key="1">
    <citation type="journal article" date="2014" name="Genome Biol. Evol.">
        <title>The secreted proteins of Achlya hypogyna and Thraustotheca clavata identify the ancestral oomycete secretome and reveal gene acquisitions by horizontal gene transfer.</title>
        <authorList>
            <person name="Misner I."/>
            <person name="Blouin N."/>
            <person name="Leonard G."/>
            <person name="Richards T.A."/>
            <person name="Lane C.E."/>
        </authorList>
    </citation>
    <scope>NUCLEOTIDE SEQUENCE [LARGE SCALE GENOMIC DNA]</scope>
    <source>
        <strain evidence="21 22">ATCC 34112</strain>
    </source>
</reference>
<evidence type="ECO:0000313" key="22">
    <source>
        <dbReference type="Proteomes" id="UP000243217"/>
    </source>
</evidence>
<keyword evidence="22" id="KW-1185">Reference proteome</keyword>
<keyword evidence="7" id="KW-0378">Hydrolase</keyword>
<dbReference type="Pfam" id="PF04227">
    <property type="entry name" value="Indigoidine_A"/>
    <property type="match status" value="1"/>
</dbReference>
<accession>A0A1V9Z9H3</accession>
<dbReference type="EC" id="1.8.1.9" evidence="3"/>
<evidence type="ECO:0000256" key="12">
    <source>
        <dbReference type="ARBA" id="ARBA00023211"/>
    </source>
</evidence>
<evidence type="ECO:0000256" key="10">
    <source>
        <dbReference type="ARBA" id="ARBA00023002"/>
    </source>
</evidence>
<name>A0A1V9Z9H3_9STRA</name>
<dbReference type="Pfam" id="PF02852">
    <property type="entry name" value="Pyr_redox_dim"/>
    <property type="match status" value="1"/>
</dbReference>
<dbReference type="SUPFAM" id="SSF110581">
    <property type="entry name" value="Indigoidine synthase A-like"/>
    <property type="match status" value="1"/>
</dbReference>
<feature type="domain" description="FAD/NAD(P)-binding" evidence="20">
    <location>
        <begin position="824"/>
        <end position="1151"/>
    </location>
</feature>
<comment type="similarity">
    <text evidence="2 17">Belongs to the class-I pyridine nucleotide-disulfide oxidoreductase family.</text>
</comment>
<dbReference type="InterPro" id="IPR011611">
    <property type="entry name" value="PfkB_dom"/>
</dbReference>
<dbReference type="PROSITE" id="PS00076">
    <property type="entry name" value="PYRIDINE_REDOX_1"/>
    <property type="match status" value="1"/>
</dbReference>
<organism evidence="21 22">
    <name type="scientific">Thraustotheca clavata</name>
    <dbReference type="NCBI Taxonomy" id="74557"/>
    <lineage>
        <taxon>Eukaryota</taxon>
        <taxon>Sar</taxon>
        <taxon>Stramenopiles</taxon>
        <taxon>Oomycota</taxon>
        <taxon>Saprolegniomycetes</taxon>
        <taxon>Saprolegniales</taxon>
        <taxon>Achlyaceae</taxon>
        <taxon>Thraustotheca</taxon>
    </lineage>
</organism>
<evidence type="ECO:0000256" key="7">
    <source>
        <dbReference type="ARBA" id="ARBA00022801"/>
    </source>
</evidence>
<dbReference type="InterPro" id="IPR012999">
    <property type="entry name" value="Pyr_OxRdtase_I_AS"/>
</dbReference>
<dbReference type="Pfam" id="PF00294">
    <property type="entry name" value="PfkB"/>
    <property type="match status" value="1"/>
</dbReference>
<dbReference type="Gene3D" id="3.40.1190.20">
    <property type="match status" value="1"/>
</dbReference>
<evidence type="ECO:0000256" key="15">
    <source>
        <dbReference type="ARBA" id="ARBA00023295"/>
    </source>
</evidence>
<dbReference type="InterPro" id="IPR029056">
    <property type="entry name" value="Ribokinase-like"/>
</dbReference>
<keyword evidence="6" id="KW-0479">Metal-binding</keyword>
<dbReference type="CDD" id="cd01941">
    <property type="entry name" value="YeiC_kinase_like"/>
    <property type="match status" value="1"/>
</dbReference>
<keyword evidence="5 17" id="KW-0285">Flavoprotein</keyword>
<feature type="domain" description="Pyridine nucleotide-disulphide oxidoreductase dimerisation" evidence="19">
    <location>
        <begin position="1173"/>
        <end position="1284"/>
    </location>
</feature>
<comment type="cofactor">
    <cofactor evidence="1">
        <name>FAD</name>
        <dbReference type="ChEBI" id="CHEBI:57692"/>
    </cofactor>
</comment>
<dbReference type="InterPro" id="IPR022830">
    <property type="entry name" value="Indigdn_synthA-like"/>
</dbReference>
<keyword evidence="15" id="KW-0326">Glycosidase</keyword>
<dbReference type="PANTHER" id="PTHR42909:SF1">
    <property type="entry name" value="CARBOHYDRATE KINASE PFKB DOMAIN-CONTAINING PROTEIN"/>
    <property type="match status" value="1"/>
</dbReference>
<dbReference type="InterPro" id="IPR006338">
    <property type="entry name" value="Thioredoxin/glutathione_Rdtase"/>
</dbReference>
<dbReference type="Gene3D" id="3.30.390.30">
    <property type="match status" value="1"/>
</dbReference>
<evidence type="ECO:0000256" key="1">
    <source>
        <dbReference type="ARBA" id="ARBA00001974"/>
    </source>
</evidence>
<comment type="caution">
    <text evidence="21">The sequence shown here is derived from an EMBL/GenBank/DDBJ whole genome shotgun (WGS) entry which is preliminary data.</text>
</comment>
<comment type="function">
    <text evidence="16">Catalyzes the transfer of electrons from NADPH to thioredoxins TRX1, TRX2 and TRX3, which in turn act as reductants of disulfide containing proteins. Able to reduce nitroglutathione (GSNO), a compound involved in the transport of nitric oxide (NO); however, TRX1 is more efficient in reducing GSNO. Has no catalytic activity towards oxidized glutathione (GSSG).</text>
</comment>
<evidence type="ECO:0000256" key="17">
    <source>
        <dbReference type="RuleBase" id="RU003691"/>
    </source>
</evidence>
<evidence type="ECO:0000256" key="4">
    <source>
        <dbReference type="ARBA" id="ARBA00018719"/>
    </source>
</evidence>
<dbReference type="SUPFAM" id="SSF53613">
    <property type="entry name" value="Ribokinase-like"/>
    <property type="match status" value="1"/>
</dbReference>
<dbReference type="GO" id="GO:0016798">
    <property type="term" value="F:hydrolase activity, acting on glycosyl bonds"/>
    <property type="evidence" value="ECO:0007669"/>
    <property type="project" value="UniProtKB-KW"/>
</dbReference>
<dbReference type="SUPFAM" id="SSF55424">
    <property type="entry name" value="FAD/NAD-linked reductases, dimerisation (C-terminal) domain"/>
    <property type="match status" value="1"/>
</dbReference>
<dbReference type="SUPFAM" id="SSF51905">
    <property type="entry name" value="FAD/NAD(P)-binding domain"/>
    <property type="match status" value="1"/>
</dbReference>
<evidence type="ECO:0000256" key="6">
    <source>
        <dbReference type="ARBA" id="ARBA00022723"/>
    </source>
</evidence>
<dbReference type="GO" id="GO:0046872">
    <property type="term" value="F:metal ion binding"/>
    <property type="evidence" value="ECO:0007669"/>
    <property type="project" value="UniProtKB-KW"/>
</dbReference>
<evidence type="ECO:0000259" key="19">
    <source>
        <dbReference type="Pfam" id="PF02852"/>
    </source>
</evidence>
<dbReference type="STRING" id="74557.A0A1V9Z9H3"/>